<name>A0A160DRQ1_9GAMM</name>
<dbReference type="KEGG" id="dko:I596_853"/>
<dbReference type="EMBL" id="CP015249">
    <property type="protein sequence ID" value="ANB16889.1"/>
    <property type="molecule type" value="Genomic_DNA"/>
</dbReference>
<protein>
    <submittedName>
        <fullName evidence="1">Uncharacterized protein</fullName>
    </submittedName>
</protein>
<evidence type="ECO:0000313" key="2">
    <source>
        <dbReference type="Proteomes" id="UP000076830"/>
    </source>
</evidence>
<sequence length="79" mass="8513">MRPSPGFSEVPVMQVFVPLEEIPDEVPFLAVLVPYQVGMRCVAGARPVPPDRRASVAADACRCRSEARGVPAELACCED</sequence>
<organism evidence="1 2">
    <name type="scientific">Dokdonella koreensis DS-123</name>
    <dbReference type="NCBI Taxonomy" id="1300342"/>
    <lineage>
        <taxon>Bacteria</taxon>
        <taxon>Pseudomonadati</taxon>
        <taxon>Pseudomonadota</taxon>
        <taxon>Gammaproteobacteria</taxon>
        <taxon>Lysobacterales</taxon>
        <taxon>Rhodanobacteraceae</taxon>
        <taxon>Dokdonella</taxon>
    </lineage>
</organism>
<evidence type="ECO:0000313" key="1">
    <source>
        <dbReference type="EMBL" id="ANB16889.1"/>
    </source>
</evidence>
<dbReference type="RefSeq" id="WP_150132001.1">
    <property type="nucleotide sequence ID" value="NZ_CP015249.1"/>
</dbReference>
<reference evidence="1 2" key="1">
    <citation type="submission" date="2016-04" db="EMBL/GenBank/DDBJ databases">
        <title>Complete genome sequence of Dokdonella koreensis DS-123T.</title>
        <authorList>
            <person name="Kim J.F."/>
            <person name="Lee H."/>
            <person name="Kwak M.-J."/>
        </authorList>
    </citation>
    <scope>NUCLEOTIDE SEQUENCE [LARGE SCALE GENOMIC DNA]</scope>
    <source>
        <strain evidence="1 2">DS-123</strain>
    </source>
</reference>
<dbReference type="Proteomes" id="UP000076830">
    <property type="component" value="Chromosome"/>
</dbReference>
<keyword evidence="2" id="KW-1185">Reference proteome</keyword>
<proteinExistence type="predicted"/>
<accession>A0A160DRQ1</accession>
<dbReference type="AlphaFoldDB" id="A0A160DRQ1"/>
<gene>
    <name evidence="1" type="ORF">I596_853</name>
</gene>